<protein>
    <submittedName>
        <fullName evidence="1">Uncharacterized protein</fullName>
    </submittedName>
</protein>
<reference evidence="1" key="1">
    <citation type="submission" date="2019-08" db="EMBL/GenBank/DDBJ databases">
        <authorList>
            <person name="Kucharzyk K."/>
            <person name="Murdoch R.W."/>
            <person name="Higgins S."/>
            <person name="Loffler F."/>
        </authorList>
    </citation>
    <scope>NUCLEOTIDE SEQUENCE</scope>
</reference>
<dbReference type="AlphaFoldDB" id="A0A645FY14"/>
<comment type="caution">
    <text evidence="1">The sequence shown here is derived from an EMBL/GenBank/DDBJ whole genome shotgun (WGS) entry which is preliminary data.</text>
</comment>
<evidence type="ECO:0000313" key="1">
    <source>
        <dbReference type="EMBL" id="MPN16784.1"/>
    </source>
</evidence>
<gene>
    <name evidence="1" type="ORF">SDC9_164130</name>
</gene>
<sequence length="163" mass="18111">MRQHPGQHGPDLSRQRGAAGFVVRRQLGQFGGKIGAEGMKIIFQSGFALQSGLAALPGRKGLSIRRRLRRGRIIFADAVGQFGERNIGDIRFAFVVQVGDGQCGSTDLLDLVIAIGRPARGHQIIPQRDAPQQQHHSDQQTVFFHFAHPEFWSSNDRHWNITP</sequence>
<organism evidence="1">
    <name type="scientific">bioreactor metagenome</name>
    <dbReference type="NCBI Taxonomy" id="1076179"/>
    <lineage>
        <taxon>unclassified sequences</taxon>
        <taxon>metagenomes</taxon>
        <taxon>ecological metagenomes</taxon>
    </lineage>
</organism>
<accession>A0A645FY14</accession>
<name>A0A645FY14_9ZZZZ</name>
<proteinExistence type="predicted"/>
<dbReference type="EMBL" id="VSSQ01063782">
    <property type="protein sequence ID" value="MPN16784.1"/>
    <property type="molecule type" value="Genomic_DNA"/>
</dbReference>